<organism evidence="2 3">
    <name type="scientific">Agrobacterium tumefaciens</name>
    <dbReference type="NCBI Taxonomy" id="358"/>
    <lineage>
        <taxon>Bacteria</taxon>
        <taxon>Pseudomonadati</taxon>
        <taxon>Pseudomonadota</taxon>
        <taxon>Alphaproteobacteria</taxon>
        <taxon>Hyphomicrobiales</taxon>
        <taxon>Rhizobiaceae</taxon>
        <taxon>Rhizobium/Agrobacterium group</taxon>
        <taxon>Agrobacterium</taxon>
        <taxon>Agrobacterium tumefaciens complex</taxon>
    </lineage>
</organism>
<dbReference type="Proteomes" id="UP000237717">
    <property type="component" value="Chromosome II"/>
</dbReference>
<proteinExistence type="predicted"/>
<sequence>MRECRRSGLPAAQAIDPANAGRRWEVEEVVAFTGPHHQGRQGSPSVTAFSRHLSDRSFPPLARRNAFPKHGLPEPCLSMPASGSRKAPRVSPFRSGCGRNDAAEMAGGDGRGRIFREVTGKEGGLAQSFPHLLEQNGEQTPSSGPSGHLLPGGTRCNIRRLALSGHFGSVSPARLCVRRAFSWS</sequence>
<name>A0A2L2LJY1_AGRTU</name>
<evidence type="ECO:0000313" key="3">
    <source>
        <dbReference type="Proteomes" id="UP000237717"/>
    </source>
</evidence>
<evidence type="ECO:0000256" key="1">
    <source>
        <dbReference type="SAM" id="MobiDB-lite"/>
    </source>
</evidence>
<dbReference type="AlphaFoldDB" id="A0A2L2LJY1"/>
<protein>
    <submittedName>
        <fullName evidence="2">Uncharacterized protein</fullName>
    </submittedName>
</protein>
<reference evidence="2 3" key="1">
    <citation type="submission" date="2018-02" db="EMBL/GenBank/DDBJ databases">
        <title>Complete genome sequence of Agrobacterium tumefaciens 1D1609.</title>
        <authorList>
            <person name="Cho S.-T."/>
            <person name="Haryono M."/>
            <person name="Chang H.-H."/>
            <person name="Santos M.N."/>
            <person name="Lai E.-M."/>
            <person name="Kuo C.-H."/>
        </authorList>
    </citation>
    <scope>NUCLEOTIDE SEQUENCE [LARGE SCALE GENOMIC DNA]</scope>
    <source>
        <strain evidence="2 3">1D1609</strain>
    </source>
</reference>
<feature type="region of interest" description="Disordered" evidence="1">
    <location>
        <begin position="77"/>
        <end position="105"/>
    </location>
</feature>
<evidence type="ECO:0000313" key="2">
    <source>
        <dbReference type="EMBL" id="AVH44652.1"/>
    </source>
</evidence>
<accession>A0A2L2LJY1</accession>
<gene>
    <name evidence="2" type="ORF">At1D1609_46110</name>
</gene>
<dbReference type="EMBL" id="CP026925">
    <property type="protein sequence ID" value="AVH44652.1"/>
    <property type="molecule type" value="Genomic_DNA"/>
</dbReference>